<keyword evidence="2" id="KW-1185">Reference proteome</keyword>
<sequence length="116" mass="12508">MVTEEPFAVLVVAIVEHAGESGLLSLVDEAFSVLTWATSSWVGVGEVTGGLESDDCVLLSFNELSRTRDKPYTCKTSAACISVARCCCSVYTSPQYINVSRAWSSHSFMSLKKMTG</sequence>
<organism evidence="1 2">
    <name type="scientific">Ooceraea biroi</name>
    <name type="common">Clonal raider ant</name>
    <name type="synonym">Cerapachys biroi</name>
    <dbReference type="NCBI Taxonomy" id="2015173"/>
    <lineage>
        <taxon>Eukaryota</taxon>
        <taxon>Metazoa</taxon>
        <taxon>Ecdysozoa</taxon>
        <taxon>Arthropoda</taxon>
        <taxon>Hexapoda</taxon>
        <taxon>Insecta</taxon>
        <taxon>Pterygota</taxon>
        <taxon>Neoptera</taxon>
        <taxon>Endopterygota</taxon>
        <taxon>Hymenoptera</taxon>
        <taxon>Apocrita</taxon>
        <taxon>Aculeata</taxon>
        <taxon>Formicoidea</taxon>
        <taxon>Formicidae</taxon>
        <taxon>Dorylinae</taxon>
        <taxon>Ooceraea</taxon>
    </lineage>
</organism>
<proteinExistence type="predicted"/>
<dbReference type="AlphaFoldDB" id="A0A026VVN1"/>
<gene>
    <name evidence="1" type="ORF">X777_00717</name>
</gene>
<accession>A0A026VVN1</accession>
<name>A0A026VVN1_OOCBI</name>
<evidence type="ECO:0000313" key="1">
    <source>
        <dbReference type="EMBL" id="EZA46889.1"/>
    </source>
</evidence>
<dbReference type="EMBL" id="KK108116">
    <property type="protein sequence ID" value="EZA46889.1"/>
    <property type="molecule type" value="Genomic_DNA"/>
</dbReference>
<evidence type="ECO:0000313" key="2">
    <source>
        <dbReference type="Proteomes" id="UP000053097"/>
    </source>
</evidence>
<dbReference type="Proteomes" id="UP000053097">
    <property type="component" value="Unassembled WGS sequence"/>
</dbReference>
<reference evidence="1 2" key="1">
    <citation type="journal article" date="2014" name="Curr. Biol.">
        <title>The genome of the clonal raider ant Cerapachys biroi.</title>
        <authorList>
            <person name="Oxley P.R."/>
            <person name="Ji L."/>
            <person name="Fetter-Pruneda I."/>
            <person name="McKenzie S.K."/>
            <person name="Li C."/>
            <person name="Hu H."/>
            <person name="Zhang G."/>
            <person name="Kronauer D.J."/>
        </authorList>
    </citation>
    <scope>NUCLEOTIDE SEQUENCE [LARGE SCALE GENOMIC DNA]</scope>
</reference>
<protein>
    <submittedName>
        <fullName evidence="1">Uncharacterized protein</fullName>
    </submittedName>
</protein>